<dbReference type="CDD" id="cd24049">
    <property type="entry name" value="ASKHA_NBD_PilM"/>
    <property type="match status" value="1"/>
</dbReference>
<dbReference type="InterPro" id="IPR003494">
    <property type="entry name" value="SHS2_FtsA"/>
</dbReference>
<feature type="domain" description="SHS2" evidence="1">
    <location>
        <begin position="11"/>
        <end position="176"/>
    </location>
</feature>
<dbReference type="AlphaFoldDB" id="A0A4R3LQI3"/>
<dbReference type="OrthoDB" id="9773403at2"/>
<sequence length="349" mass="37323">MGLFKPSSPALVGIDISSTSVKLLELSRSDRRYRIESWVIEPLPADAIRDKQITDNDAVAAAVKRALERSGCKLKHAAAAVAGSAVITKIMTLPSGLSEDDLEGQVQVEAAQFIPYPLEDISLDFAVLGNRGSELVDVVMAACRTETVDARVEAIEAAGMTMEKVDVEAFAIARAAELLPVMQQAPMDAVSAIFDIGAMTTTMIVLREGRLVYTREHAFGGRSLVEDVQRRYGLSGEEAQSAIKSGSLPESYAEDVLPGFRHNVAVQIGRLLQYFYAGSEFSRVDQIIVSGGIAVVPDLAAAISAEIDVPCHIGNPLAEMTRAGRVPARAIEEGTAMMIACGLALRSFD</sequence>
<dbReference type="Proteomes" id="UP000294599">
    <property type="component" value="Unassembled WGS sequence"/>
</dbReference>
<dbReference type="InterPro" id="IPR043129">
    <property type="entry name" value="ATPase_NBD"/>
</dbReference>
<comment type="caution">
    <text evidence="2">The sequence shown here is derived from an EMBL/GenBank/DDBJ whole genome shotgun (WGS) entry which is preliminary data.</text>
</comment>
<dbReference type="Gene3D" id="3.30.1490.300">
    <property type="match status" value="1"/>
</dbReference>
<dbReference type="SUPFAM" id="SSF53067">
    <property type="entry name" value="Actin-like ATPase domain"/>
    <property type="match status" value="2"/>
</dbReference>
<proteinExistence type="predicted"/>
<dbReference type="NCBIfam" id="TIGR01175">
    <property type="entry name" value="pilM"/>
    <property type="match status" value="1"/>
</dbReference>
<dbReference type="SMART" id="SM00842">
    <property type="entry name" value="FtsA"/>
    <property type="match status" value="1"/>
</dbReference>
<organism evidence="2 3">
    <name type="scientific">Pseudofulvimonas gallinarii</name>
    <dbReference type="NCBI Taxonomy" id="634155"/>
    <lineage>
        <taxon>Bacteria</taxon>
        <taxon>Pseudomonadati</taxon>
        <taxon>Pseudomonadota</taxon>
        <taxon>Gammaproteobacteria</taxon>
        <taxon>Lysobacterales</taxon>
        <taxon>Rhodanobacteraceae</taxon>
        <taxon>Pseudofulvimonas</taxon>
    </lineage>
</organism>
<evidence type="ECO:0000313" key="2">
    <source>
        <dbReference type="EMBL" id="TCT00317.1"/>
    </source>
</evidence>
<dbReference type="RefSeq" id="WP_123522686.1">
    <property type="nucleotide sequence ID" value="NZ_JBHLWF010000007.1"/>
</dbReference>
<evidence type="ECO:0000259" key="1">
    <source>
        <dbReference type="SMART" id="SM00842"/>
    </source>
</evidence>
<dbReference type="InterPro" id="IPR050696">
    <property type="entry name" value="FtsA/MreB"/>
</dbReference>
<dbReference type="Pfam" id="PF11104">
    <property type="entry name" value="PilM_2"/>
    <property type="match status" value="1"/>
</dbReference>
<dbReference type="InterPro" id="IPR005883">
    <property type="entry name" value="PilM"/>
</dbReference>
<keyword evidence="3" id="KW-1185">Reference proteome</keyword>
<gene>
    <name evidence="2" type="ORF">EDC25_10385</name>
</gene>
<dbReference type="EMBL" id="SMAF01000003">
    <property type="protein sequence ID" value="TCT00317.1"/>
    <property type="molecule type" value="Genomic_DNA"/>
</dbReference>
<reference evidence="2 3" key="1">
    <citation type="submission" date="2019-03" db="EMBL/GenBank/DDBJ databases">
        <title>Genomic Encyclopedia of Type Strains, Phase IV (KMG-IV): sequencing the most valuable type-strain genomes for metagenomic binning, comparative biology and taxonomic classification.</title>
        <authorList>
            <person name="Goeker M."/>
        </authorList>
    </citation>
    <scope>NUCLEOTIDE SEQUENCE [LARGE SCALE GENOMIC DNA]</scope>
    <source>
        <strain evidence="2 3">DSM 21944</strain>
    </source>
</reference>
<accession>A0A4R3LQI3</accession>
<protein>
    <submittedName>
        <fullName evidence="2">Type IV pilus assembly protein PilM</fullName>
    </submittedName>
</protein>
<dbReference type="GO" id="GO:0051301">
    <property type="term" value="P:cell division"/>
    <property type="evidence" value="ECO:0007669"/>
    <property type="project" value="InterPro"/>
</dbReference>
<dbReference type="PANTHER" id="PTHR32432">
    <property type="entry name" value="CELL DIVISION PROTEIN FTSA-RELATED"/>
    <property type="match status" value="1"/>
</dbReference>
<dbReference type="PIRSF" id="PIRSF019169">
    <property type="entry name" value="PilM"/>
    <property type="match status" value="1"/>
</dbReference>
<dbReference type="Gene3D" id="3.30.420.40">
    <property type="match status" value="2"/>
</dbReference>
<name>A0A4R3LQI3_9GAMM</name>
<dbReference type="PANTHER" id="PTHR32432:SF3">
    <property type="entry name" value="ETHANOLAMINE UTILIZATION PROTEIN EUTJ"/>
    <property type="match status" value="1"/>
</dbReference>
<evidence type="ECO:0000313" key="3">
    <source>
        <dbReference type="Proteomes" id="UP000294599"/>
    </source>
</evidence>